<accession>A0A151JME1</accession>
<gene>
    <name evidence="2" type="ORF">ALC57_03136</name>
</gene>
<name>A0A151JME1_9HYME</name>
<organism evidence="2 3">
    <name type="scientific">Trachymyrmex cornetzi</name>
    <dbReference type="NCBI Taxonomy" id="471704"/>
    <lineage>
        <taxon>Eukaryota</taxon>
        <taxon>Metazoa</taxon>
        <taxon>Ecdysozoa</taxon>
        <taxon>Arthropoda</taxon>
        <taxon>Hexapoda</taxon>
        <taxon>Insecta</taxon>
        <taxon>Pterygota</taxon>
        <taxon>Neoptera</taxon>
        <taxon>Endopterygota</taxon>
        <taxon>Hymenoptera</taxon>
        <taxon>Apocrita</taxon>
        <taxon>Aculeata</taxon>
        <taxon>Formicoidea</taxon>
        <taxon>Formicidae</taxon>
        <taxon>Myrmicinae</taxon>
        <taxon>Trachymyrmex</taxon>
    </lineage>
</organism>
<evidence type="ECO:0000259" key="1">
    <source>
        <dbReference type="Pfam" id="PF20700"/>
    </source>
</evidence>
<sequence length="225" mass="25471">SKKDNTSTKSASAKKIRFLTNAKVPEDMEKYYRIIDFLLVFKTISTLVKCATCGENVSFKSCDKQSLGFKIEVKCAQYKQPKYIPSSSKIGERYEVNFRFIFVMRLLGLGNAGCQYKNCKLRIDTIGDGDSKTFAGVKNAKPYGEDFEIYKKECVGHVQKRMGSRLRNLVKNTVEETATKGKTIRKKTLFGKGKLTAKTIDKLTIYYGLAIRRNSDSVEKMKTAI</sequence>
<feature type="domain" description="Mutator-like transposase" evidence="1">
    <location>
        <begin position="125"/>
        <end position="225"/>
    </location>
</feature>
<feature type="non-terminal residue" evidence="2">
    <location>
        <position position="1"/>
    </location>
</feature>
<dbReference type="Proteomes" id="UP000078492">
    <property type="component" value="Unassembled WGS sequence"/>
</dbReference>
<keyword evidence="3" id="KW-1185">Reference proteome</keyword>
<protein>
    <recommendedName>
        <fullName evidence="1">Mutator-like transposase domain-containing protein</fullName>
    </recommendedName>
</protein>
<reference evidence="2 3" key="1">
    <citation type="submission" date="2015-09" db="EMBL/GenBank/DDBJ databases">
        <title>Trachymyrmex cornetzi WGS genome.</title>
        <authorList>
            <person name="Nygaard S."/>
            <person name="Hu H."/>
            <person name="Boomsma J."/>
            <person name="Zhang G."/>
        </authorList>
    </citation>
    <scope>NUCLEOTIDE SEQUENCE [LARGE SCALE GENOMIC DNA]</scope>
    <source>
        <strain evidence="2">Tcor2-1</strain>
        <tissue evidence="2">Whole body</tissue>
    </source>
</reference>
<dbReference type="Pfam" id="PF20700">
    <property type="entry name" value="Mutator"/>
    <property type="match status" value="1"/>
</dbReference>
<dbReference type="AlphaFoldDB" id="A0A151JME1"/>
<evidence type="ECO:0000313" key="2">
    <source>
        <dbReference type="EMBL" id="KYN27481.1"/>
    </source>
</evidence>
<evidence type="ECO:0000313" key="3">
    <source>
        <dbReference type="Proteomes" id="UP000078492"/>
    </source>
</evidence>
<dbReference type="EMBL" id="KQ978929">
    <property type="protein sequence ID" value="KYN27481.1"/>
    <property type="molecule type" value="Genomic_DNA"/>
</dbReference>
<proteinExistence type="predicted"/>
<dbReference type="InterPro" id="IPR049012">
    <property type="entry name" value="Mutator_transp_dom"/>
</dbReference>